<feature type="transmembrane region" description="Helical" evidence="1">
    <location>
        <begin position="21"/>
        <end position="45"/>
    </location>
</feature>
<sequence length="159" mass="16571">MTTPVTSSSHAIASRRRKSGGVGIVTAIFLLVVLAGLGVALVSVFNSQQQAILLDEQGVRAQQAARAGIEWGLFQRLNGASGGCASGSTTAVALGGDVLDKFTVSVACTRVEGPAVAAGEPALDRWIIRATACAPARQGVCPERWNNPDYVRRVLEVQI</sequence>
<organism evidence="2 3">
    <name type="scientific">Massilia jejuensis</name>
    <dbReference type="NCBI Taxonomy" id="648894"/>
    <lineage>
        <taxon>Bacteria</taxon>
        <taxon>Pseudomonadati</taxon>
        <taxon>Pseudomonadota</taxon>
        <taxon>Betaproteobacteria</taxon>
        <taxon>Burkholderiales</taxon>
        <taxon>Oxalobacteraceae</taxon>
        <taxon>Telluria group</taxon>
        <taxon>Massilia</taxon>
    </lineage>
</organism>
<comment type="caution">
    <text evidence="2">The sequence shown here is derived from an EMBL/GenBank/DDBJ whole genome shotgun (WGS) entry which is preliminary data.</text>
</comment>
<dbReference type="Proteomes" id="UP001596031">
    <property type="component" value="Unassembled WGS sequence"/>
</dbReference>
<proteinExistence type="predicted"/>
<dbReference type="EMBL" id="JBHSMS010000013">
    <property type="protein sequence ID" value="MFC5510205.1"/>
    <property type="molecule type" value="Genomic_DNA"/>
</dbReference>
<keyword evidence="1" id="KW-1133">Transmembrane helix</keyword>
<keyword evidence="3" id="KW-1185">Reference proteome</keyword>
<evidence type="ECO:0000313" key="2">
    <source>
        <dbReference type="EMBL" id="MFC5510205.1"/>
    </source>
</evidence>
<dbReference type="RefSeq" id="WP_379717283.1">
    <property type="nucleotide sequence ID" value="NZ_JBHSMS010000013.1"/>
</dbReference>
<keyword evidence="1" id="KW-0472">Membrane</keyword>
<gene>
    <name evidence="2" type="ORF">ACFPOU_03570</name>
</gene>
<name>A0ABW0PCK0_9BURK</name>
<protein>
    <submittedName>
        <fullName evidence="2">Agglutinin biogenesis protein MshP</fullName>
    </submittedName>
</protein>
<evidence type="ECO:0000313" key="3">
    <source>
        <dbReference type="Proteomes" id="UP001596031"/>
    </source>
</evidence>
<reference evidence="3" key="1">
    <citation type="journal article" date="2019" name="Int. J. Syst. Evol. Microbiol.">
        <title>The Global Catalogue of Microorganisms (GCM) 10K type strain sequencing project: providing services to taxonomists for standard genome sequencing and annotation.</title>
        <authorList>
            <consortium name="The Broad Institute Genomics Platform"/>
            <consortium name="The Broad Institute Genome Sequencing Center for Infectious Disease"/>
            <person name="Wu L."/>
            <person name="Ma J."/>
        </authorList>
    </citation>
    <scope>NUCLEOTIDE SEQUENCE [LARGE SCALE GENOMIC DNA]</scope>
    <source>
        <strain evidence="3">CCUG 38813</strain>
    </source>
</reference>
<accession>A0ABW0PCK0</accession>
<keyword evidence="1" id="KW-0812">Transmembrane</keyword>
<evidence type="ECO:0000256" key="1">
    <source>
        <dbReference type="SAM" id="Phobius"/>
    </source>
</evidence>